<evidence type="ECO:0000313" key="3">
    <source>
        <dbReference type="EMBL" id="WNG45521.1"/>
    </source>
</evidence>
<feature type="transmembrane region" description="Helical" evidence="1">
    <location>
        <begin position="34"/>
        <end position="53"/>
    </location>
</feature>
<dbReference type="Gene3D" id="3.60.21.10">
    <property type="match status" value="1"/>
</dbReference>
<evidence type="ECO:0000256" key="1">
    <source>
        <dbReference type="SAM" id="Phobius"/>
    </source>
</evidence>
<dbReference type="PANTHER" id="PTHR31302:SF0">
    <property type="entry name" value="TRANSMEMBRANE PROTEIN WITH METALLOPHOSPHOESTERASE DOMAIN"/>
    <property type="match status" value="1"/>
</dbReference>
<keyword evidence="1" id="KW-0812">Transmembrane</keyword>
<organism evidence="3 4">
    <name type="scientific">Archangium minus</name>
    <dbReference type="NCBI Taxonomy" id="83450"/>
    <lineage>
        <taxon>Bacteria</taxon>
        <taxon>Pseudomonadati</taxon>
        <taxon>Myxococcota</taxon>
        <taxon>Myxococcia</taxon>
        <taxon>Myxococcales</taxon>
        <taxon>Cystobacterineae</taxon>
        <taxon>Archangiaceae</taxon>
        <taxon>Archangium</taxon>
    </lineage>
</organism>
<dbReference type="Pfam" id="PF00149">
    <property type="entry name" value="Metallophos"/>
    <property type="match status" value="1"/>
</dbReference>
<feature type="domain" description="Calcineurin-like phosphoesterase" evidence="2">
    <location>
        <begin position="176"/>
        <end position="353"/>
    </location>
</feature>
<keyword evidence="4" id="KW-1185">Reference proteome</keyword>
<dbReference type="InterPro" id="IPR004843">
    <property type="entry name" value="Calcineurin-like_PHP"/>
</dbReference>
<dbReference type="InterPro" id="IPR051158">
    <property type="entry name" value="Metallophosphoesterase_sf"/>
</dbReference>
<dbReference type="EMBL" id="CP043494">
    <property type="protein sequence ID" value="WNG45521.1"/>
    <property type="molecule type" value="Genomic_DNA"/>
</dbReference>
<keyword evidence="1" id="KW-0472">Membrane</keyword>
<sequence>MGRLFFIALVNVGSYLVLRRLWPSLREGWRRQVFLGLAVLSVLAFALPIALGFGEHGVLPVVGLPLKLFSSGWIVAVGLVMLLGWPLALVRGRAARAREGLVPTLQVGTEGPTLVAAAPPVEVDMERRNLLTGMGRALPLLAAGTSSAGMVAGSSGFEVREIEVRLRGLPRALDGFRIGQITDVHVGTFIDTEYVRATVEVMNKAQVDLQVMTGDLIDDLTQLDATMAALEACRAPHGMLAVLGNHEHWRGLRAIREAYAASARRGSPVRLLVDESHVIEHAGQRVRVVGVDYPMGRTRSMRVKAERMRQSAEVAFRGTSAEEVVLCLTHHPDFFPFALERGARLTLSGHTHGGQVAILGMPLFRFAFDYMLGRYRRGDGQLYVSGGTGHWLPFRIGVPAEVSIFTLRADT</sequence>
<gene>
    <name evidence="3" type="ORF">F0U60_16510</name>
</gene>
<name>A0ABY9WRX5_9BACT</name>
<keyword evidence="1" id="KW-1133">Transmembrane helix</keyword>
<dbReference type="PANTHER" id="PTHR31302">
    <property type="entry name" value="TRANSMEMBRANE PROTEIN WITH METALLOPHOSPHOESTERASE DOMAIN-RELATED"/>
    <property type="match status" value="1"/>
</dbReference>
<evidence type="ECO:0000259" key="2">
    <source>
        <dbReference type="Pfam" id="PF00149"/>
    </source>
</evidence>
<proteinExistence type="predicted"/>
<feature type="transmembrane region" description="Helical" evidence="1">
    <location>
        <begin position="73"/>
        <end position="90"/>
    </location>
</feature>
<dbReference type="Proteomes" id="UP001611383">
    <property type="component" value="Chromosome"/>
</dbReference>
<reference evidence="3 4" key="1">
    <citation type="submission" date="2019-08" db="EMBL/GenBank/DDBJ databases">
        <title>Archangium and Cystobacter genomes.</title>
        <authorList>
            <person name="Chen I.-C.K."/>
            <person name="Wielgoss S."/>
        </authorList>
    </citation>
    <scope>NUCLEOTIDE SEQUENCE [LARGE SCALE GENOMIC DNA]</scope>
    <source>
        <strain evidence="3 4">Cbm 6</strain>
    </source>
</reference>
<accession>A0ABY9WRX5</accession>
<dbReference type="RefSeq" id="WP_395820510.1">
    <property type="nucleotide sequence ID" value="NZ_CP043494.1"/>
</dbReference>
<dbReference type="InterPro" id="IPR029052">
    <property type="entry name" value="Metallo-depent_PP-like"/>
</dbReference>
<protein>
    <submittedName>
        <fullName evidence="3">Metallophosphoesterase</fullName>
    </submittedName>
</protein>
<dbReference type="SUPFAM" id="SSF56300">
    <property type="entry name" value="Metallo-dependent phosphatases"/>
    <property type="match status" value="1"/>
</dbReference>
<feature type="transmembrane region" description="Helical" evidence="1">
    <location>
        <begin position="6"/>
        <end position="22"/>
    </location>
</feature>
<evidence type="ECO:0000313" key="4">
    <source>
        <dbReference type="Proteomes" id="UP001611383"/>
    </source>
</evidence>